<dbReference type="AlphaFoldDB" id="A0A8C8ZSD3"/>
<dbReference type="GO" id="GO:0004930">
    <property type="term" value="F:G protein-coupled receptor activity"/>
    <property type="evidence" value="ECO:0007669"/>
    <property type="project" value="InterPro"/>
</dbReference>
<dbReference type="Gene3D" id="1.20.1070.10">
    <property type="entry name" value="Rhodopsin 7-helix transmembrane proteins"/>
    <property type="match status" value="1"/>
</dbReference>
<dbReference type="CDD" id="cd00637">
    <property type="entry name" value="7tm_classA_rhodopsin-like"/>
    <property type="match status" value="1"/>
</dbReference>
<feature type="transmembrane region" description="Helical" evidence="6">
    <location>
        <begin position="136"/>
        <end position="156"/>
    </location>
</feature>
<reference evidence="8" key="1">
    <citation type="submission" date="2025-08" db="UniProtKB">
        <authorList>
            <consortium name="Ensembl"/>
        </authorList>
    </citation>
    <scope>IDENTIFICATION</scope>
</reference>
<evidence type="ECO:0000256" key="2">
    <source>
        <dbReference type="ARBA" id="ARBA00022692"/>
    </source>
</evidence>
<evidence type="ECO:0000256" key="6">
    <source>
        <dbReference type="SAM" id="Phobius"/>
    </source>
</evidence>
<dbReference type="PROSITE" id="PS50262">
    <property type="entry name" value="G_PROTEIN_RECEP_F1_2"/>
    <property type="match status" value="1"/>
</dbReference>
<dbReference type="Proteomes" id="UP000694414">
    <property type="component" value="Unplaced"/>
</dbReference>
<gene>
    <name evidence="8" type="primary">GPR148</name>
</gene>
<evidence type="ECO:0000256" key="4">
    <source>
        <dbReference type="ARBA" id="ARBA00023136"/>
    </source>
</evidence>
<dbReference type="Ensembl" id="ENSPSMT00000023092.1">
    <property type="protein sequence ID" value="ENSPSMP00000019918.1"/>
    <property type="gene ID" value="ENSPSMG00000014070.1"/>
</dbReference>
<dbReference type="PANTHER" id="PTHR26451">
    <property type="entry name" value="G_PROTEIN_RECEP_F1_2 DOMAIN-CONTAINING PROTEIN"/>
    <property type="match status" value="1"/>
</dbReference>
<dbReference type="GO" id="GO:0005886">
    <property type="term" value="C:plasma membrane"/>
    <property type="evidence" value="ECO:0007669"/>
    <property type="project" value="Ensembl"/>
</dbReference>
<dbReference type="GO" id="GO:0004984">
    <property type="term" value="F:olfactory receptor activity"/>
    <property type="evidence" value="ECO:0007669"/>
    <property type="project" value="TreeGrafter"/>
</dbReference>
<dbReference type="GO" id="GO:0005549">
    <property type="term" value="F:odorant binding"/>
    <property type="evidence" value="ECO:0007669"/>
    <property type="project" value="TreeGrafter"/>
</dbReference>
<feature type="transmembrane region" description="Helical" evidence="6">
    <location>
        <begin position="86"/>
        <end position="106"/>
    </location>
</feature>
<accession>A0A8C8ZSD3</accession>
<keyword evidence="5" id="KW-0807">Transducer</keyword>
<name>A0A8C8ZSD3_PROSS</name>
<evidence type="ECO:0000259" key="7">
    <source>
        <dbReference type="PROSITE" id="PS50262"/>
    </source>
</evidence>
<sequence>MEGKLAPCVLRTTAWPALAQLAGNTPCMPQAASNTSLDLGELRVPSSGLRWLCLPSSLLAVATLALSPLLLVTILRSQRLRQDPHYLLLANVLLSDLAYLLFHTLVSYSSLGGWELGRIACGIVTDAVFTTYTSTILSLTATVLHTYLAVAHPLRYLSFVSRGAVRKAVALIWLVAFFFPTFLLWFSKRQDAQQEERGASCILPLSLGTQGRAPLVTVTHISILCLLFLCTALIAYCFRRIYTEARTSDICMKGYSRARGTLLMHSVLITLYMSAGVMFSLDVMLTKYHHIGARTHTWLLAANSEVLMMLPRAMLPYLYLLRYRKLLVVFRGLFSSRRHKAIFTTSQ</sequence>
<evidence type="ECO:0000256" key="1">
    <source>
        <dbReference type="ARBA" id="ARBA00004370"/>
    </source>
</evidence>
<feature type="transmembrane region" description="Helical" evidence="6">
    <location>
        <begin position="168"/>
        <end position="186"/>
    </location>
</feature>
<dbReference type="InterPro" id="IPR000276">
    <property type="entry name" value="GPCR_Rhodpsn"/>
</dbReference>
<protein>
    <submittedName>
        <fullName evidence="8">G protein-coupled receptor 148</fullName>
    </submittedName>
</protein>
<dbReference type="InterPro" id="IPR052921">
    <property type="entry name" value="GPCR1_Superfamily_Member"/>
</dbReference>
<proteinExistence type="predicted"/>
<evidence type="ECO:0000313" key="9">
    <source>
        <dbReference type="Proteomes" id="UP000694414"/>
    </source>
</evidence>
<feature type="transmembrane region" description="Helical" evidence="6">
    <location>
        <begin position="49"/>
        <end position="74"/>
    </location>
</feature>
<evidence type="ECO:0000313" key="8">
    <source>
        <dbReference type="Ensembl" id="ENSPSMP00000019918.1"/>
    </source>
</evidence>
<dbReference type="GeneTree" id="ENSGT01150000286932"/>
<feature type="transmembrane region" description="Helical" evidence="6">
    <location>
        <begin position="215"/>
        <end position="238"/>
    </location>
</feature>
<evidence type="ECO:0000256" key="3">
    <source>
        <dbReference type="ARBA" id="ARBA00022989"/>
    </source>
</evidence>
<dbReference type="Pfam" id="PF00001">
    <property type="entry name" value="7tm_1"/>
    <property type="match status" value="1"/>
</dbReference>
<comment type="subcellular location">
    <subcellularLocation>
        <location evidence="1">Membrane</location>
    </subcellularLocation>
</comment>
<keyword evidence="3 6" id="KW-1133">Transmembrane helix</keyword>
<reference evidence="8" key="2">
    <citation type="submission" date="2025-09" db="UniProtKB">
        <authorList>
            <consortium name="Ensembl"/>
        </authorList>
    </citation>
    <scope>IDENTIFICATION</scope>
</reference>
<keyword evidence="2 6" id="KW-0812">Transmembrane</keyword>
<keyword evidence="4 6" id="KW-0472">Membrane</keyword>
<feature type="domain" description="G-protein coupled receptors family 1 profile" evidence="7">
    <location>
        <begin position="66"/>
        <end position="319"/>
    </location>
</feature>
<evidence type="ECO:0000256" key="5">
    <source>
        <dbReference type="ARBA" id="ARBA00023224"/>
    </source>
</evidence>
<dbReference type="InterPro" id="IPR017452">
    <property type="entry name" value="GPCR_Rhodpsn_7TM"/>
</dbReference>
<keyword evidence="9" id="KW-1185">Reference proteome</keyword>
<organism evidence="8 9">
    <name type="scientific">Prolemur simus</name>
    <name type="common">Greater bamboo lemur</name>
    <name type="synonym">Hapalemur simus</name>
    <dbReference type="NCBI Taxonomy" id="1328070"/>
    <lineage>
        <taxon>Eukaryota</taxon>
        <taxon>Metazoa</taxon>
        <taxon>Chordata</taxon>
        <taxon>Craniata</taxon>
        <taxon>Vertebrata</taxon>
        <taxon>Euteleostomi</taxon>
        <taxon>Mammalia</taxon>
        <taxon>Eutheria</taxon>
        <taxon>Euarchontoglires</taxon>
        <taxon>Primates</taxon>
        <taxon>Strepsirrhini</taxon>
        <taxon>Lemuriformes</taxon>
        <taxon>Lemuridae</taxon>
        <taxon>Prolemur</taxon>
    </lineage>
</organism>
<feature type="transmembrane region" description="Helical" evidence="6">
    <location>
        <begin position="262"/>
        <end position="281"/>
    </location>
</feature>
<dbReference type="SUPFAM" id="SSF81321">
    <property type="entry name" value="Family A G protein-coupled receptor-like"/>
    <property type="match status" value="1"/>
</dbReference>
<dbReference type="PANTHER" id="PTHR26451:SF928">
    <property type="entry name" value="G-PROTEIN COUPLED RECEPTOR 148-RELATED"/>
    <property type="match status" value="1"/>
</dbReference>
<feature type="transmembrane region" description="Helical" evidence="6">
    <location>
        <begin position="301"/>
        <end position="321"/>
    </location>
</feature>